<feature type="non-terminal residue" evidence="2">
    <location>
        <position position="1"/>
    </location>
</feature>
<dbReference type="GO" id="GO:0008839">
    <property type="term" value="F:4-hydroxy-tetrahydrodipicolinate reductase"/>
    <property type="evidence" value="ECO:0007669"/>
    <property type="project" value="InterPro"/>
</dbReference>
<feature type="domain" description="Dihydrodipicolinate reductase C-terminal" evidence="1">
    <location>
        <begin position="2"/>
        <end position="30"/>
    </location>
</feature>
<dbReference type="SUPFAM" id="SSF51735">
    <property type="entry name" value="NAD(P)-binding Rossmann-fold domains"/>
    <property type="match status" value="1"/>
</dbReference>
<evidence type="ECO:0000259" key="1">
    <source>
        <dbReference type="Pfam" id="PF05173"/>
    </source>
</evidence>
<gene>
    <name evidence="2" type="ORF">ENF18_03425</name>
</gene>
<sequence length="35" mass="4056">RSRRIFARGAIEGAKWIQGKGSGLYSMEDVWNMKR</sequence>
<dbReference type="AlphaFoldDB" id="A0A7C0VBP8"/>
<dbReference type="Gene3D" id="3.40.50.720">
    <property type="entry name" value="NAD(P)-binding Rossmann-like Domain"/>
    <property type="match status" value="1"/>
</dbReference>
<organism evidence="2">
    <name type="scientific">candidate division WOR-3 bacterium</name>
    <dbReference type="NCBI Taxonomy" id="2052148"/>
    <lineage>
        <taxon>Bacteria</taxon>
        <taxon>Bacteria division WOR-3</taxon>
    </lineage>
</organism>
<reference evidence="2" key="1">
    <citation type="journal article" date="2020" name="mSystems">
        <title>Genome- and Community-Level Interaction Insights into Carbon Utilization and Element Cycling Functions of Hydrothermarchaeota in Hydrothermal Sediment.</title>
        <authorList>
            <person name="Zhou Z."/>
            <person name="Liu Y."/>
            <person name="Xu W."/>
            <person name="Pan J."/>
            <person name="Luo Z.H."/>
            <person name="Li M."/>
        </authorList>
    </citation>
    <scope>NUCLEOTIDE SEQUENCE [LARGE SCALE GENOMIC DNA]</scope>
    <source>
        <strain evidence="2">HyVt-102</strain>
    </source>
</reference>
<evidence type="ECO:0000313" key="2">
    <source>
        <dbReference type="EMBL" id="HDI82826.1"/>
    </source>
</evidence>
<protein>
    <submittedName>
        <fullName evidence="2">4-hydroxy-tetrahydrodipicolinate reductase</fullName>
    </submittedName>
</protein>
<comment type="caution">
    <text evidence="2">The sequence shown here is derived from an EMBL/GenBank/DDBJ whole genome shotgun (WGS) entry which is preliminary data.</text>
</comment>
<dbReference type="GO" id="GO:0009089">
    <property type="term" value="P:lysine biosynthetic process via diaminopimelate"/>
    <property type="evidence" value="ECO:0007669"/>
    <property type="project" value="InterPro"/>
</dbReference>
<proteinExistence type="predicted"/>
<dbReference type="Pfam" id="PF05173">
    <property type="entry name" value="DapB_C"/>
    <property type="match status" value="1"/>
</dbReference>
<dbReference type="EMBL" id="DQWE01000164">
    <property type="protein sequence ID" value="HDI82826.1"/>
    <property type="molecule type" value="Genomic_DNA"/>
</dbReference>
<dbReference type="InterPro" id="IPR036291">
    <property type="entry name" value="NAD(P)-bd_dom_sf"/>
</dbReference>
<dbReference type="Proteomes" id="UP000885847">
    <property type="component" value="Unassembled WGS sequence"/>
</dbReference>
<accession>A0A7C0VBP8</accession>
<dbReference type="InterPro" id="IPR022663">
    <property type="entry name" value="DapB_C"/>
</dbReference>
<name>A0A7C0VBP8_UNCW3</name>